<evidence type="ECO:0000313" key="5">
    <source>
        <dbReference type="Proteomes" id="UP000075883"/>
    </source>
</evidence>
<keyword evidence="3" id="KW-1015">Disulfide bond</keyword>
<evidence type="ECO:0000313" key="4">
    <source>
        <dbReference type="EnsemblMetazoa" id="ACUA005491-PA"/>
    </source>
</evidence>
<dbReference type="InterPro" id="IPR004169">
    <property type="entry name" value="Spidertoxin"/>
</dbReference>
<evidence type="ECO:0000256" key="1">
    <source>
        <dbReference type="ARBA" id="ARBA00004613"/>
    </source>
</evidence>
<dbReference type="GO" id="GO:0008200">
    <property type="term" value="F:ion channel inhibitor activity"/>
    <property type="evidence" value="ECO:0007669"/>
    <property type="project" value="InterPro"/>
</dbReference>
<dbReference type="AlphaFoldDB" id="A0A182LZ62"/>
<proteinExistence type="predicted"/>
<reference evidence="5" key="1">
    <citation type="submission" date="2013-09" db="EMBL/GenBank/DDBJ databases">
        <title>The Genome Sequence of Anopheles culicifacies species A.</title>
        <authorList>
            <consortium name="The Broad Institute Genomics Platform"/>
            <person name="Neafsey D.E."/>
            <person name="Besansky N."/>
            <person name="Howell P."/>
            <person name="Walton C."/>
            <person name="Young S.K."/>
            <person name="Zeng Q."/>
            <person name="Gargeya S."/>
            <person name="Fitzgerald M."/>
            <person name="Haas B."/>
            <person name="Abouelleil A."/>
            <person name="Allen A.W."/>
            <person name="Alvarado L."/>
            <person name="Arachchi H.M."/>
            <person name="Berlin A.M."/>
            <person name="Chapman S.B."/>
            <person name="Gainer-Dewar J."/>
            <person name="Goldberg J."/>
            <person name="Griggs A."/>
            <person name="Gujja S."/>
            <person name="Hansen M."/>
            <person name="Howarth C."/>
            <person name="Imamovic A."/>
            <person name="Ireland A."/>
            <person name="Larimer J."/>
            <person name="McCowan C."/>
            <person name="Murphy C."/>
            <person name="Pearson M."/>
            <person name="Poon T.W."/>
            <person name="Priest M."/>
            <person name="Roberts A."/>
            <person name="Saif S."/>
            <person name="Shea T."/>
            <person name="Sisk P."/>
            <person name="Sykes S."/>
            <person name="Wortman J."/>
            <person name="Nusbaum C."/>
            <person name="Birren B."/>
        </authorList>
    </citation>
    <scope>NUCLEOTIDE SEQUENCE [LARGE SCALE GENOMIC DNA]</scope>
    <source>
        <strain evidence="5">A-37</strain>
    </source>
</reference>
<evidence type="ECO:0000256" key="3">
    <source>
        <dbReference type="ARBA" id="ARBA00023157"/>
    </source>
</evidence>
<protein>
    <submittedName>
        <fullName evidence="4">Uncharacterized protein</fullName>
    </submittedName>
</protein>
<sequence>MDHHHHHHREVSRRMKADSFPAWIKMPQQLYVSLSHLSTYQSLSSTNQISHRFHDVEDSDRSSLTDDGLLENYLQGGASKRSSLIQVYRRGCIPRGGNCDHRSNDCCHNSSCRCNLWGSNCRCQRMGLFQKWG</sequence>
<dbReference type="EMBL" id="AXCM01004633">
    <property type="status" value="NOT_ANNOTATED_CDS"/>
    <property type="molecule type" value="Genomic_DNA"/>
</dbReference>
<dbReference type="CDD" id="cd12960">
    <property type="entry name" value="Spider_toxin"/>
    <property type="match status" value="1"/>
</dbReference>
<evidence type="ECO:0000256" key="2">
    <source>
        <dbReference type="ARBA" id="ARBA00022525"/>
    </source>
</evidence>
<keyword evidence="2" id="KW-0964">Secreted</keyword>
<reference evidence="4" key="2">
    <citation type="submission" date="2020-05" db="UniProtKB">
        <authorList>
            <consortium name="EnsemblMetazoa"/>
        </authorList>
    </citation>
    <scope>IDENTIFICATION</scope>
    <source>
        <strain evidence="4">A-37</strain>
    </source>
</reference>
<dbReference type="Gene3D" id="4.10.40.10">
    <property type="match status" value="1"/>
</dbReference>
<dbReference type="VEuPathDB" id="VectorBase:ACUA005491"/>
<dbReference type="GO" id="GO:0005576">
    <property type="term" value="C:extracellular region"/>
    <property type="evidence" value="ECO:0007669"/>
    <property type="project" value="UniProtKB-SubCell"/>
</dbReference>
<comment type="subcellular location">
    <subcellularLocation>
        <location evidence="1">Secreted</location>
    </subcellularLocation>
</comment>
<accession>A0A182LZ62</accession>
<name>A0A182LZ62_9DIPT</name>
<dbReference type="Pfam" id="PF02819">
    <property type="entry name" value="Toxin_9"/>
    <property type="match status" value="1"/>
</dbReference>
<keyword evidence="5" id="KW-1185">Reference proteome</keyword>
<dbReference type="EnsemblMetazoa" id="ACUA005491-RA">
    <property type="protein sequence ID" value="ACUA005491-PA"/>
    <property type="gene ID" value="ACUA005491"/>
</dbReference>
<dbReference type="SUPFAM" id="SSF57059">
    <property type="entry name" value="omega toxin-like"/>
    <property type="match status" value="1"/>
</dbReference>
<organism evidence="4 5">
    <name type="scientific">Anopheles culicifacies</name>
    <dbReference type="NCBI Taxonomy" id="139723"/>
    <lineage>
        <taxon>Eukaryota</taxon>
        <taxon>Metazoa</taxon>
        <taxon>Ecdysozoa</taxon>
        <taxon>Arthropoda</taxon>
        <taxon>Hexapoda</taxon>
        <taxon>Insecta</taxon>
        <taxon>Pterygota</taxon>
        <taxon>Neoptera</taxon>
        <taxon>Endopterygota</taxon>
        <taxon>Diptera</taxon>
        <taxon>Nematocera</taxon>
        <taxon>Culicoidea</taxon>
        <taxon>Culicidae</taxon>
        <taxon>Anophelinae</taxon>
        <taxon>Anopheles</taxon>
        <taxon>culicifacies species complex</taxon>
    </lineage>
</organism>
<dbReference type="STRING" id="139723.A0A182LZ62"/>
<dbReference type="Proteomes" id="UP000075883">
    <property type="component" value="Unassembled WGS sequence"/>
</dbReference>